<dbReference type="PANTHER" id="PTHR10612">
    <property type="entry name" value="APOLIPOPROTEIN D"/>
    <property type="match status" value="1"/>
</dbReference>
<proteinExistence type="inferred from homology"/>
<dbReference type="Pfam" id="PF08212">
    <property type="entry name" value="Lipocalin_2"/>
    <property type="match status" value="1"/>
</dbReference>
<dbReference type="AlphaFoldDB" id="A0A915DWA1"/>
<dbReference type="InterPro" id="IPR012674">
    <property type="entry name" value="Calycin"/>
</dbReference>
<keyword evidence="4" id="KW-1185">Reference proteome</keyword>
<comment type="similarity">
    <text evidence="1 2">Belongs to the calycin superfamily. Lipocalin family.</text>
</comment>
<feature type="domain" description="Lipocalin/cytosolic fatty-acid binding" evidence="3">
    <location>
        <begin position="1"/>
        <end position="143"/>
    </location>
</feature>
<evidence type="ECO:0000313" key="4">
    <source>
        <dbReference type="Proteomes" id="UP000887574"/>
    </source>
</evidence>
<evidence type="ECO:0000259" key="3">
    <source>
        <dbReference type="Pfam" id="PF08212"/>
    </source>
</evidence>
<accession>A0A915DWA1</accession>
<dbReference type="InterPro" id="IPR022271">
    <property type="entry name" value="Lipocalin_ApoD"/>
</dbReference>
<dbReference type="Gene3D" id="2.40.128.20">
    <property type="match status" value="1"/>
</dbReference>
<evidence type="ECO:0000256" key="2">
    <source>
        <dbReference type="PIRNR" id="PIRNR036893"/>
    </source>
</evidence>
<sequence>MGKWYEIARLPNPFQKNSEGSLVTADYTLNEDGTVGVHNAVVYKDGTNESVNGLGKASDPDNYPAQLEVTFVPSWLRWIPFVWGKYWVIGLDNEHYKWSVVGEPGKQYFWILAREPRLANSIFEQAKANATSMGYDLSNLIITGTIE</sequence>
<dbReference type="PIRSF" id="PIRSF036893">
    <property type="entry name" value="Lipocalin_ApoD"/>
    <property type="match status" value="1"/>
</dbReference>
<reference evidence="5" key="1">
    <citation type="submission" date="2022-11" db="UniProtKB">
        <authorList>
            <consortium name="WormBaseParasite"/>
        </authorList>
    </citation>
    <scope>IDENTIFICATION</scope>
</reference>
<dbReference type="InterPro" id="IPR000566">
    <property type="entry name" value="Lipocln_cytosolic_FA-bd_dom"/>
</dbReference>
<dbReference type="PANTHER" id="PTHR10612:SF34">
    <property type="entry name" value="APOLIPOPROTEIN D"/>
    <property type="match status" value="1"/>
</dbReference>
<organism evidence="4 5">
    <name type="scientific">Ditylenchus dipsaci</name>
    <dbReference type="NCBI Taxonomy" id="166011"/>
    <lineage>
        <taxon>Eukaryota</taxon>
        <taxon>Metazoa</taxon>
        <taxon>Ecdysozoa</taxon>
        <taxon>Nematoda</taxon>
        <taxon>Chromadorea</taxon>
        <taxon>Rhabditida</taxon>
        <taxon>Tylenchina</taxon>
        <taxon>Tylenchomorpha</taxon>
        <taxon>Sphaerularioidea</taxon>
        <taxon>Anguinidae</taxon>
        <taxon>Anguininae</taxon>
        <taxon>Ditylenchus</taxon>
    </lineage>
</organism>
<dbReference type="GO" id="GO:0006950">
    <property type="term" value="P:response to stress"/>
    <property type="evidence" value="ECO:0007669"/>
    <property type="project" value="UniProtKB-ARBA"/>
</dbReference>
<evidence type="ECO:0000313" key="5">
    <source>
        <dbReference type="WBParaSite" id="jg23861"/>
    </source>
</evidence>
<dbReference type="Proteomes" id="UP000887574">
    <property type="component" value="Unplaced"/>
</dbReference>
<protein>
    <submittedName>
        <fullName evidence="5">Lipocalin/cytosolic fatty-acid binding domain-containing protein</fullName>
    </submittedName>
</protein>
<name>A0A915DWA1_9BILA</name>
<evidence type="ECO:0000256" key="1">
    <source>
        <dbReference type="ARBA" id="ARBA00006889"/>
    </source>
</evidence>
<dbReference type="SUPFAM" id="SSF50814">
    <property type="entry name" value="Lipocalins"/>
    <property type="match status" value="1"/>
</dbReference>
<dbReference type="InterPro" id="IPR047202">
    <property type="entry name" value="Lipocalin_Blc-like_dom"/>
</dbReference>
<dbReference type="CDD" id="cd19438">
    <property type="entry name" value="lipocalin_Blc-like"/>
    <property type="match status" value="1"/>
</dbReference>
<dbReference type="WBParaSite" id="jg23861">
    <property type="protein sequence ID" value="jg23861"/>
    <property type="gene ID" value="jg23861"/>
</dbReference>